<reference evidence="2" key="1">
    <citation type="submission" date="2012-09" db="EMBL/GenBank/DDBJ databases">
        <authorList>
            <person name="Martin A.A."/>
        </authorList>
    </citation>
    <scope>NUCLEOTIDE SEQUENCE</scope>
</reference>
<evidence type="ECO:0000313" key="2">
    <source>
        <dbReference type="Proteomes" id="UP000035642"/>
    </source>
</evidence>
<keyword evidence="2" id="KW-1185">Reference proteome</keyword>
<evidence type="ECO:0000256" key="1">
    <source>
        <dbReference type="SAM" id="SignalP"/>
    </source>
</evidence>
<feature type="signal peptide" evidence="1">
    <location>
        <begin position="1"/>
        <end position="17"/>
    </location>
</feature>
<evidence type="ECO:0000313" key="3">
    <source>
        <dbReference type="WBParaSite" id="ACAC_0000962901-mRNA-1"/>
    </source>
</evidence>
<keyword evidence="1" id="KW-0732">Signal</keyword>
<name>A0A0K0DFA2_ANGCA</name>
<feature type="chain" id="PRO_5005326753" evidence="1">
    <location>
        <begin position="18"/>
        <end position="102"/>
    </location>
</feature>
<dbReference type="AlphaFoldDB" id="A0A0K0DFA2"/>
<dbReference type="WBParaSite" id="ACAC_0000962901-mRNA-1">
    <property type="protein sequence ID" value="ACAC_0000962901-mRNA-1"/>
    <property type="gene ID" value="ACAC_0000962901"/>
</dbReference>
<accession>A0A0K0DFA2</accession>
<reference evidence="3" key="2">
    <citation type="submission" date="2017-02" db="UniProtKB">
        <authorList>
            <consortium name="WormBaseParasite"/>
        </authorList>
    </citation>
    <scope>IDENTIFICATION</scope>
</reference>
<dbReference type="Proteomes" id="UP000035642">
    <property type="component" value="Unassembled WGS sequence"/>
</dbReference>
<sequence>MRFCIWVAAAFVTMVYCQYDIEDGYLGSDIYHQNGLGYVYGPVYGGMAPFYGDGLAGFGYQEPTPSGYRQPPPPLPYGYPPLLPSVDFHQLIPPVCNLPNNL</sequence>
<protein>
    <submittedName>
        <fullName evidence="3">Secreted protein</fullName>
    </submittedName>
</protein>
<proteinExistence type="predicted"/>
<organism evidence="2 3">
    <name type="scientific">Angiostrongylus cantonensis</name>
    <name type="common">Rat lungworm</name>
    <dbReference type="NCBI Taxonomy" id="6313"/>
    <lineage>
        <taxon>Eukaryota</taxon>
        <taxon>Metazoa</taxon>
        <taxon>Ecdysozoa</taxon>
        <taxon>Nematoda</taxon>
        <taxon>Chromadorea</taxon>
        <taxon>Rhabditida</taxon>
        <taxon>Rhabditina</taxon>
        <taxon>Rhabditomorpha</taxon>
        <taxon>Strongyloidea</taxon>
        <taxon>Metastrongylidae</taxon>
        <taxon>Angiostrongylus</taxon>
    </lineage>
</organism>